<name>A0ABT5T6Y5_9RHOB</name>
<comment type="caution">
    <text evidence="1">The sequence shown here is derived from an EMBL/GenBank/DDBJ whole genome shotgun (WGS) entry which is preliminary data.</text>
</comment>
<dbReference type="Proteomes" id="UP001431784">
    <property type="component" value="Unassembled WGS sequence"/>
</dbReference>
<dbReference type="RefSeq" id="WP_274351489.1">
    <property type="nucleotide sequence ID" value="NZ_JAQZSM010000004.1"/>
</dbReference>
<reference evidence="1" key="1">
    <citation type="submission" date="2023-02" db="EMBL/GenBank/DDBJ databases">
        <title>Description of Roseinatronobacter alkalisoli sp. nov., an alkaliphilic bacerium isolated from soda soil.</title>
        <authorList>
            <person name="Wei W."/>
        </authorList>
    </citation>
    <scope>NUCLEOTIDE SEQUENCE</scope>
    <source>
        <strain evidence="1">HJB301</strain>
    </source>
</reference>
<proteinExistence type="predicted"/>
<gene>
    <name evidence="1" type="ORF">PUT78_06835</name>
</gene>
<evidence type="ECO:0000313" key="2">
    <source>
        <dbReference type="Proteomes" id="UP001431784"/>
    </source>
</evidence>
<dbReference type="EMBL" id="JAQZSM010000004">
    <property type="protein sequence ID" value="MDD7970809.1"/>
    <property type="molecule type" value="Genomic_DNA"/>
</dbReference>
<sequence length="45" mass="4694">MTVEMFQSSISSAPATGLTSFPDAGRERPLIAPVLFAMVAVVALN</sequence>
<accession>A0ABT5T6Y5</accession>
<keyword evidence="2" id="KW-1185">Reference proteome</keyword>
<evidence type="ECO:0000313" key="1">
    <source>
        <dbReference type="EMBL" id="MDD7970809.1"/>
    </source>
</evidence>
<organism evidence="1 2">
    <name type="scientific">Roseinatronobacter alkalisoli</name>
    <dbReference type="NCBI Taxonomy" id="3028235"/>
    <lineage>
        <taxon>Bacteria</taxon>
        <taxon>Pseudomonadati</taxon>
        <taxon>Pseudomonadota</taxon>
        <taxon>Alphaproteobacteria</taxon>
        <taxon>Rhodobacterales</taxon>
        <taxon>Paracoccaceae</taxon>
        <taxon>Roseinatronobacter</taxon>
    </lineage>
</organism>
<protein>
    <submittedName>
        <fullName evidence="1">Uncharacterized protein</fullName>
    </submittedName>
</protein>